<keyword evidence="3" id="KW-0540">Nuclease</keyword>
<dbReference type="Pfam" id="PF07927">
    <property type="entry name" value="HicA_toxin"/>
    <property type="match status" value="1"/>
</dbReference>
<evidence type="ECO:0000256" key="5">
    <source>
        <dbReference type="ARBA" id="ARBA00022801"/>
    </source>
</evidence>
<organism evidence="8 9">
    <name type="scientific">Pseudomonas putida NBRC 14164</name>
    <dbReference type="NCBI Taxonomy" id="1211579"/>
    <lineage>
        <taxon>Bacteria</taxon>
        <taxon>Pseudomonadati</taxon>
        <taxon>Pseudomonadota</taxon>
        <taxon>Gammaproteobacteria</taxon>
        <taxon>Pseudomonadales</taxon>
        <taxon>Pseudomonadaceae</taxon>
        <taxon>Pseudomonas</taxon>
    </lineage>
</organism>
<dbReference type="Gene3D" id="3.30.920.30">
    <property type="entry name" value="Hypothetical protein"/>
    <property type="match status" value="1"/>
</dbReference>
<reference evidence="8 9" key="1">
    <citation type="journal article" date="2014" name="Genome Announc.">
        <title>The Complete Genome Sequence of Pseudomonas putida NBRC 14164T Confirms High Intraspecies Variation.</title>
        <authorList>
            <person name="Ohji S."/>
            <person name="Yamazoe A."/>
            <person name="Hosoyama A."/>
            <person name="Tsuchikane K."/>
            <person name="Ezaki T."/>
            <person name="Fujita N."/>
        </authorList>
    </citation>
    <scope>NUCLEOTIDE SEQUENCE [LARGE SCALE GENOMIC DNA]</scope>
    <source>
        <strain evidence="8 9">NBRC 14164</strain>
    </source>
</reference>
<protein>
    <submittedName>
        <fullName evidence="8">Uncharacterized protein</fullName>
    </submittedName>
</protein>
<dbReference type="EMBL" id="AP013070">
    <property type="protein sequence ID" value="BAN53676.1"/>
    <property type="molecule type" value="Genomic_DNA"/>
</dbReference>
<dbReference type="InterPro" id="IPR038570">
    <property type="entry name" value="HicA_sf"/>
</dbReference>
<accession>A0ABM7EDG7</accession>
<keyword evidence="9" id="KW-1185">Reference proteome</keyword>
<dbReference type="Proteomes" id="UP000016702">
    <property type="component" value="Chromosome"/>
</dbReference>
<keyword evidence="7" id="KW-0346">Stress response</keyword>
<comment type="similarity">
    <text evidence="1">Belongs to the HicA mRNA interferase family.</text>
</comment>
<keyword evidence="5" id="KW-0378">Hydrolase</keyword>
<name>A0ABM7EDG7_PSEPU</name>
<evidence type="ECO:0000256" key="7">
    <source>
        <dbReference type="ARBA" id="ARBA00023016"/>
    </source>
</evidence>
<evidence type="ECO:0000256" key="4">
    <source>
        <dbReference type="ARBA" id="ARBA00022759"/>
    </source>
</evidence>
<evidence type="ECO:0000256" key="6">
    <source>
        <dbReference type="ARBA" id="ARBA00022884"/>
    </source>
</evidence>
<proteinExistence type="inferred from homology"/>
<evidence type="ECO:0000256" key="1">
    <source>
        <dbReference type="ARBA" id="ARBA00006620"/>
    </source>
</evidence>
<keyword evidence="6" id="KW-0694">RNA-binding</keyword>
<sequence>MRLGMLALSEIAVTGDLLVLIVHKWSSDCRKSANGSHFKIRYKDRQTIFPSHGSKEIGEGLWKAIIKQLGLK</sequence>
<evidence type="ECO:0000313" key="9">
    <source>
        <dbReference type="Proteomes" id="UP000016702"/>
    </source>
</evidence>
<gene>
    <name evidence="8" type="ORF">PP4_18230</name>
</gene>
<dbReference type="SUPFAM" id="SSF54786">
    <property type="entry name" value="YcfA/nrd intein domain"/>
    <property type="match status" value="1"/>
</dbReference>
<evidence type="ECO:0000256" key="2">
    <source>
        <dbReference type="ARBA" id="ARBA00022649"/>
    </source>
</evidence>
<evidence type="ECO:0000313" key="8">
    <source>
        <dbReference type="EMBL" id="BAN53676.1"/>
    </source>
</evidence>
<keyword evidence="2" id="KW-1277">Toxin-antitoxin system</keyword>
<dbReference type="InterPro" id="IPR012933">
    <property type="entry name" value="HicA_mRNA_interferase"/>
</dbReference>
<keyword evidence="4" id="KW-0255">Endonuclease</keyword>
<evidence type="ECO:0000256" key="3">
    <source>
        <dbReference type="ARBA" id="ARBA00022722"/>
    </source>
</evidence>